<evidence type="ECO:0000313" key="2">
    <source>
        <dbReference type="EMBL" id="MEK8181051.1"/>
    </source>
</evidence>
<keyword evidence="2" id="KW-0808">Transferase</keyword>
<reference evidence="2 3" key="1">
    <citation type="submission" date="2024-04" db="EMBL/GenBank/DDBJ databases">
        <title>draft genome sequnece of Flavobacterium buctense JCM 30750.</title>
        <authorList>
            <person name="Kim D.-U."/>
        </authorList>
    </citation>
    <scope>NUCLEOTIDE SEQUENCE [LARGE SCALE GENOMIC DNA]</scope>
    <source>
        <strain evidence="2 3">JCM 30750</strain>
    </source>
</reference>
<protein>
    <submittedName>
        <fullName evidence="2">Glycosyltransferase</fullName>
        <ecNumber evidence="2">2.4.-.-</ecNumber>
    </submittedName>
</protein>
<keyword evidence="2" id="KW-0328">Glycosyltransferase</keyword>
<feature type="domain" description="Spore protein YkvP/CgeB glycosyl transferase-like" evidence="1">
    <location>
        <begin position="253"/>
        <end position="372"/>
    </location>
</feature>
<dbReference type="RefSeq" id="WP_187660976.1">
    <property type="nucleotide sequence ID" value="NZ_JACTAB010000007.1"/>
</dbReference>
<dbReference type="SUPFAM" id="SSF53756">
    <property type="entry name" value="UDP-Glycosyltransferase/glycogen phosphorylase"/>
    <property type="match status" value="1"/>
</dbReference>
<dbReference type="EC" id="2.4.-.-" evidence="2"/>
<sequence>MKILLIGEYSRLHNSLKEGLQVLGNEVTLLGFKDGFKDFPVDFPLVKKWDYGFLKKIKLAVLKLTGYDISSYLTYKQFKQNQKHFKGFDVVQLINEHSFFCDYPHEKKILDYLFKNNKKVFLLSAGDDYTYVNYNFNHPENPSIVQPYLNGKIVDNDFSNVLKFKRKSFKKLHEFIYQNIQGVMATDIDYHIPLQNHPNYLGLIPSPINLTKFPKRELKIGDRIIIFHGINRGSYYKKGNDFFEKALAIIQQKYQDKIDVFVTENVPYNDYINRYNQAHIVLDQLYGHDQGSNALEAMAKGKVVFTNASEIFENHYKLIEKVAVNALPDVDYLVVQLSNLIENPEELKNMGQRARKFIEKEHDYLKIAQHYLAIWK</sequence>
<dbReference type="Pfam" id="PF13524">
    <property type="entry name" value="Glyco_trans_1_2"/>
    <property type="match status" value="1"/>
</dbReference>
<keyword evidence="3" id="KW-1185">Reference proteome</keyword>
<dbReference type="Proteomes" id="UP001491349">
    <property type="component" value="Unassembled WGS sequence"/>
</dbReference>
<accession>A0ABU9E532</accession>
<dbReference type="EMBL" id="JBBPCB010000008">
    <property type="protein sequence ID" value="MEK8181051.1"/>
    <property type="molecule type" value="Genomic_DNA"/>
</dbReference>
<organism evidence="2 3">
    <name type="scientific">Flavobacterium buctense</name>
    <dbReference type="NCBI Taxonomy" id="1648146"/>
    <lineage>
        <taxon>Bacteria</taxon>
        <taxon>Pseudomonadati</taxon>
        <taxon>Bacteroidota</taxon>
        <taxon>Flavobacteriia</taxon>
        <taxon>Flavobacteriales</taxon>
        <taxon>Flavobacteriaceae</taxon>
        <taxon>Flavobacterium</taxon>
    </lineage>
</organism>
<evidence type="ECO:0000313" key="3">
    <source>
        <dbReference type="Proteomes" id="UP001491349"/>
    </source>
</evidence>
<gene>
    <name evidence="2" type="ORF">WMW71_11935</name>
</gene>
<evidence type="ECO:0000259" key="1">
    <source>
        <dbReference type="Pfam" id="PF13524"/>
    </source>
</evidence>
<dbReference type="GO" id="GO:0016757">
    <property type="term" value="F:glycosyltransferase activity"/>
    <property type="evidence" value="ECO:0007669"/>
    <property type="project" value="UniProtKB-KW"/>
</dbReference>
<comment type="caution">
    <text evidence="2">The sequence shown here is derived from an EMBL/GenBank/DDBJ whole genome shotgun (WGS) entry which is preliminary data.</text>
</comment>
<proteinExistence type="predicted"/>
<name>A0ABU9E532_9FLAO</name>
<dbReference type="InterPro" id="IPR055259">
    <property type="entry name" value="YkvP/CgeB_Glyco_trans-like"/>
</dbReference>
<dbReference type="Gene3D" id="3.40.50.2000">
    <property type="entry name" value="Glycogen Phosphorylase B"/>
    <property type="match status" value="1"/>
</dbReference>